<keyword evidence="2 3" id="KW-0342">GTP-binding</keyword>
<evidence type="ECO:0000256" key="5">
    <source>
        <dbReference type="RuleBase" id="RU003925"/>
    </source>
</evidence>
<dbReference type="GO" id="GO:0003924">
    <property type="term" value="F:GTPase activity"/>
    <property type="evidence" value="ECO:0007669"/>
    <property type="project" value="InterPro"/>
</dbReference>
<reference evidence="6" key="1">
    <citation type="submission" date="2021-01" db="EMBL/GenBank/DDBJ databases">
        <authorList>
            <person name="Corre E."/>
            <person name="Pelletier E."/>
            <person name="Niang G."/>
            <person name="Scheremetjew M."/>
            <person name="Finn R."/>
            <person name="Kale V."/>
            <person name="Holt S."/>
            <person name="Cochrane G."/>
            <person name="Meng A."/>
            <person name="Brown T."/>
            <person name="Cohen L."/>
        </authorList>
    </citation>
    <scope>NUCLEOTIDE SEQUENCE</scope>
    <source>
        <strain evidence="6">MM31A-1</strain>
    </source>
</reference>
<dbReference type="InterPro" id="IPR005225">
    <property type="entry name" value="Small_GTP-bd"/>
</dbReference>
<organism evidence="6">
    <name type="scientific">Chaetoceros debilis</name>
    <dbReference type="NCBI Taxonomy" id="122233"/>
    <lineage>
        <taxon>Eukaryota</taxon>
        <taxon>Sar</taxon>
        <taxon>Stramenopiles</taxon>
        <taxon>Ochrophyta</taxon>
        <taxon>Bacillariophyta</taxon>
        <taxon>Coscinodiscophyceae</taxon>
        <taxon>Chaetocerotophycidae</taxon>
        <taxon>Chaetocerotales</taxon>
        <taxon>Chaetocerotaceae</taxon>
        <taxon>Chaetoceros</taxon>
    </lineage>
</organism>
<feature type="binding site" evidence="3">
    <location>
        <begin position="131"/>
        <end position="134"/>
    </location>
    <ligand>
        <name>GTP</name>
        <dbReference type="ChEBI" id="CHEBI:37565"/>
    </ligand>
</feature>
<evidence type="ECO:0000313" key="6">
    <source>
        <dbReference type="EMBL" id="CAE0463410.1"/>
    </source>
</evidence>
<proteinExistence type="inferred from homology"/>
<evidence type="ECO:0000256" key="1">
    <source>
        <dbReference type="ARBA" id="ARBA00022741"/>
    </source>
</evidence>
<protein>
    <recommendedName>
        <fullName evidence="7">ADP-ribosylation factor</fullName>
    </recommendedName>
</protein>
<dbReference type="Pfam" id="PF00025">
    <property type="entry name" value="Arf"/>
    <property type="match status" value="1"/>
</dbReference>
<name>A0A7S3Q2U3_9STRA</name>
<sequence length="184" mass="20816">MGQISSYIGWQEVLNRLYGMKEFKVIMVGLDAAGKTTVLFNLKLAEVVNTIPTIGFNVENIQYKNLSFTVWDIGGQDKIRKLWKHYYNNNHGIIFVVDSCDGNRVALAKEELHMMLDEDQLKGAALLVYANKQDLPQAMDAAEISEKLGLRSITDRKWFIQPASATSKVGLYEGLDWLSKAVHY</sequence>
<keyword evidence="1 3" id="KW-0547">Nucleotide-binding</keyword>
<evidence type="ECO:0000256" key="2">
    <source>
        <dbReference type="ARBA" id="ARBA00023134"/>
    </source>
</evidence>
<dbReference type="FunFam" id="3.40.50.300:FF:003539">
    <property type="entry name" value="ADP-ribosylation factor 1"/>
    <property type="match status" value="1"/>
</dbReference>
<feature type="binding site" evidence="4">
    <location>
        <position position="36"/>
    </location>
    <ligand>
        <name>Mg(2+)</name>
        <dbReference type="ChEBI" id="CHEBI:18420"/>
    </ligand>
</feature>
<dbReference type="GO" id="GO:0005525">
    <property type="term" value="F:GTP binding"/>
    <property type="evidence" value="ECO:0007669"/>
    <property type="project" value="UniProtKB-KW"/>
</dbReference>
<keyword evidence="4" id="KW-0460">Magnesium</keyword>
<dbReference type="SMART" id="SM00177">
    <property type="entry name" value="ARF"/>
    <property type="match status" value="1"/>
</dbReference>
<dbReference type="InterPro" id="IPR024156">
    <property type="entry name" value="Small_GTPase_ARF"/>
</dbReference>
<dbReference type="Gene3D" id="3.40.50.300">
    <property type="entry name" value="P-loop containing nucleotide triphosphate hydrolases"/>
    <property type="match status" value="1"/>
</dbReference>
<dbReference type="InterPro" id="IPR006689">
    <property type="entry name" value="Small_GTPase_ARF/SAR"/>
</dbReference>
<dbReference type="InterPro" id="IPR027417">
    <property type="entry name" value="P-loop_NTPase"/>
</dbReference>
<accession>A0A7S3Q2U3</accession>
<dbReference type="SMART" id="SM00178">
    <property type="entry name" value="SAR"/>
    <property type="match status" value="1"/>
</dbReference>
<dbReference type="SUPFAM" id="SSF52540">
    <property type="entry name" value="P-loop containing nucleoside triphosphate hydrolases"/>
    <property type="match status" value="1"/>
</dbReference>
<dbReference type="GO" id="GO:0046872">
    <property type="term" value="F:metal ion binding"/>
    <property type="evidence" value="ECO:0007669"/>
    <property type="project" value="UniProtKB-KW"/>
</dbReference>
<dbReference type="NCBIfam" id="TIGR00231">
    <property type="entry name" value="small_GTP"/>
    <property type="match status" value="1"/>
</dbReference>
<dbReference type="PANTHER" id="PTHR11711">
    <property type="entry name" value="ADP RIBOSYLATION FACTOR-RELATED"/>
    <property type="match status" value="1"/>
</dbReference>
<dbReference type="PRINTS" id="PR00328">
    <property type="entry name" value="SAR1GTPBP"/>
</dbReference>
<feature type="binding site" evidence="4">
    <location>
        <position position="53"/>
    </location>
    <ligand>
        <name>Mg(2+)</name>
        <dbReference type="ChEBI" id="CHEBI:18420"/>
    </ligand>
</feature>
<feature type="binding site" evidence="3">
    <location>
        <begin position="29"/>
        <end position="36"/>
    </location>
    <ligand>
        <name>GTP</name>
        <dbReference type="ChEBI" id="CHEBI:37565"/>
    </ligand>
</feature>
<feature type="binding site" evidence="3">
    <location>
        <position position="75"/>
    </location>
    <ligand>
        <name>GTP</name>
        <dbReference type="ChEBI" id="CHEBI:37565"/>
    </ligand>
</feature>
<evidence type="ECO:0000256" key="3">
    <source>
        <dbReference type="PIRSR" id="PIRSR606689-1"/>
    </source>
</evidence>
<gene>
    <name evidence="6" type="ORF">CDEB00056_LOCUS8251</name>
</gene>
<keyword evidence="4" id="KW-0479">Metal-binding</keyword>
<dbReference type="PROSITE" id="PS51417">
    <property type="entry name" value="ARF"/>
    <property type="match status" value="1"/>
</dbReference>
<evidence type="ECO:0008006" key="7">
    <source>
        <dbReference type="Google" id="ProtNLM"/>
    </source>
</evidence>
<comment type="similarity">
    <text evidence="5">Belongs to the small GTPase superfamily. Arf family.</text>
</comment>
<evidence type="ECO:0000256" key="4">
    <source>
        <dbReference type="PIRSR" id="PIRSR606689-2"/>
    </source>
</evidence>
<dbReference type="EMBL" id="HBIO01010653">
    <property type="protein sequence ID" value="CAE0463410.1"/>
    <property type="molecule type" value="Transcribed_RNA"/>
</dbReference>
<dbReference type="AlphaFoldDB" id="A0A7S3Q2U3"/>